<organism evidence="2 3">
    <name type="scientific">Zoarces viviparus</name>
    <name type="common">Viviparous eelpout</name>
    <name type="synonym">Blennius viviparus</name>
    <dbReference type="NCBI Taxonomy" id="48416"/>
    <lineage>
        <taxon>Eukaryota</taxon>
        <taxon>Metazoa</taxon>
        <taxon>Chordata</taxon>
        <taxon>Craniata</taxon>
        <taxon>Vertebrata</taxon>
        <taxon>Euteleostomi</taxon>
        <taxon>Actinopterygii</taxon>
        <taxon>Neopterygii</taxon>
        <taxon>Teleostei</taxon>
        <taxon>Neoteleostei</taxon>
        <taxon>Acanthomorphata</taxon>
        <taxon>Eupercaria</taxon>
        <taxon>Perciformes</taxon>
        <taxon>Cottioidei</taxon>
        <taxon>Zoarcales</taxon>
        <taxon>Zoarcidae</taxon>
        <taxon>Zoarcinae</taxon>
        <taxon>Zoarces</taxon>
    </lineage>
</organism>
<protein>
    <submittedName>
        <fullName evidence="2">Uncharacterized protein</fullName>
    </submittedName>
</protein>
<gene>
    <name evidence="2" type="ORF">VZT92_021294</name>
</gene>
<name>A0AAW1EG52_ZOAVI</name>
<dbReference type="EMBL" id="JBCEZU010000329">
    <property type="protein sequence ID" value="KAK9521494.1"/>
    <property type="molecule type" value="Genomic_DNA"/>
</dbReference>
<evidence type="ECO:0000256" key="1">
    <source>
        <dbReference type="SAM" id="MobiDB-lite"/>
    </source>
</evidence>
<evidence type="ECO:0000313" key="3">
    <source>
        <dbReference type="Proteomes" id="UP001488805"/>
    </source>
</evidence>
<sequence length="335" mass="37742">MSHEVIQQGRKYDKRHRTRLPKDAADEGNVKMCDRDISLMRYNPQLPNLCRTGRGVRQVEGFSKDDRKHLDKKARGTPAGRSSGPVNCIHMSPEVIQHGRKYDKRHRTRLPKDAADEGNLKMCDRDISVMISNCPLLPIAHVHRQEEAKKVEKQELKKMQPTLISYSGTHAGNAHYSDENTNETLYRGQGIPPDRVQGSSNCAHINREELPNVSEIDAWKSLLRRNAHETPYCAQFNGGQLPHFSTAQTGLMKLPHVKNSKVDLLPSDFPSISSKGALAGKRRVPVAVGIVPVGVEGSHYLAQGTGRQLPHFRTAQTRLMRQKLERNKVQLVKRL</sequence>
<evidence type="ECO:0000313" key="2">
    <source>
        <dbReference type="EMBL" id="KAK9521494.1"/>
    </source>
</evidence>
<keyword evidence="3" id="KW-1185">Reference proteome</keyword>
<reference evidence="2 3" key="1">
    <citation type="journal article" date="2024" name="Genome Biol. Evol.">
        <title>Chromosome-level genome assembly of the viviparous eelpout Zoarces viviparus.</title>
        <authorList>
            <person name="Fuhrmann N."/>
            <person name="Brasseur M.V."/>
            <person name="Bakowski C.E."/>
            <person name="Podsiadlowski L."/>
            <person name="Prost S."/>
            <person name="Krehenwinkel H."/>
            <person name="Mayer C."/>
        </authorList>
    </citation>
    <scope>NUCLEOTIDE SEQUENCE [LARGE SCALE GENOMIC DNA]</scope>
    <source>
        <strain evidence="2">NO-MEL_2022_Ind0_liver</strain>
    </source>
</reference>
<feature type="region of interest" description="Disordered" evidence="1">
    <location>
        <begin position="60"/>
        <end position="89"/>
    </location>
</feature>
<accession>A0AAW1EG52</accession>
<comment type="caution">
    <text evidence="2">The sequence shown here is derived from an EMBL/GenBank/DDBJ whole genome shotgun (WGS) entry which is preliminary data.</text>
</comment>
<dbReference type="Proteomes" id="UP001488805">
    <property type="component" value="Unassembled WGS sequence"/>
</dbReference>
<feature type="region of interest" description="Disordered" evidence="1">
    <location>
        <begin position="1"/>
        <end position="25"/>
    </location>
</feature>
<dbReference type="AlphaFoldDB" id="A0AAW1EG52"/>
<proteinExistence type="predicted"/>